<dbReference type="STRING" id="656916.A0A2G7EM04"/>
<dbReference type="UniPathway" id="UPA00143"/>
<dbReference type="EMBL" id="NEXV01000735">
    <property type="protein sequence ID" value="PIG69387.1"/>
    <property type="molecule type" value="Genomic_DNA"/>
</dbReference>
<feature type="compositionally biased region" description="Polar residues" evidence="1">
    <location>
        <begin position="631"/>
        <end position="642"/>
    </location>
</feature>
<feature type="compositionally biased region" description="Low complexity" evidence="1">
    <location>
        <begin position="498"/>
        <end position="512"/>
    </location>
</feature>
<keyword evidence="3" id="KW-1185">Reference proteome</keyword>
<dbReference type="PANTHER" id="PTHR36721">
    <property type="entry name" value="PROLINE-RICH FAMILY PROTEIN"/>
    <property type="match status" value="1"/>
</dbReference>
<name>A0A2G7EM04_9EURO</name>
<feature type="compositionally biased region" description="Polar residues" evidence="1">
    <location>
        <begin position="661"/>
        <end position="679"/>
    </location>
</feature>
<evidence type="ECO:0000313" key="2">
    <source>
        <dbReference type="EMBL" id="PIG69387.1"/>
    </source>
</evidence>
<feature type="compositionally biased region" description="Basic and acidic residues" evidence="1">
    <location>
        <begin position="516"/>
        <end position="538"/>
    </location>
</feature>
<organism evidence="2 3">
    <name type="scientific">Aspergillus arachidicola</name>
    <dbReference type="NCBI Taxonomy" id="656916"/>
    <lineage>
        <taxon>Eukaryota</taxon>
        <taxon>Fungi</taxon>
        <taxon>Dikarya</taxon>
        <taxon>Ascomycota</taxon>
        <taxon>Pezizomycotina</taxon>
        <taxon>Eurotiomycetes</taxon>
        <taxon>Eurotiomycetidae</taxon>
        <taxon>Eurotiales</taxon>
        <taxon>Aspergillaceae</taxon>
        <taxon>Aspergillus</taxon>
        <taxon>Aspergillus subgen. Circumdati</taxon>
    </lineage>
</organism>
<feature type="compositionally biased region" description="Low complexity" evidence="1">
    <location>
        <begin position="728"/>
        <end position="742"/>
    </location>
</feature>
<reference evidence="2 3" key="1">
    <citation type="submission" date="2017-05" db="EMBL/GenBank/DDBJ databases">
        <title>Genome sequence for an aflatoxigenic pathogen of Argentinian peanut, Aspergillus arachidicola.</title>
        <authorList>
            <person name="Moore G."/>
            <person name="Beltz S.B."/>
            <person name="Mack B.M."/>
        </authorList>
    </citation>
    <scope>NUCLEOTIDE SEQUENCE [LARGE SCALE GENOMIC DNA]</scope>
    <source>
        <strain evidence="2 3">CBS 117610</strain>
    </source>
</reference>
<gene>
    <name evidence="2" type="ORF">AARAC_010217</name>
</gene>
<sequence>MFERRTWIAPFTEAVVFQHMVIVPKVRLPESFQVMSPLKISGHLDSHAATVPSPGHPLPGPPLNSSSPFDFRSYPLLRPLVLVPLPSLQPSRDLMPALEVPVSGLSLHRDNPGSDSTVKPTQIMRLNLAQNTLDELIQTLRDDQTARVRLGKHPTLYYGSKSQSFHSHPETHRSEIYSSSSNDKENLYFTGVLSHSLEVQKAKEATAATDQALANLEQSLNAFERGKESKKTHIITSIDEVRALRAGDKRQAALLARKSSSKVELEKDRLLKNATNRSVSSSPALGVSLSPTSAHPLTPTSAPLSQNKDRVRLDALKVPFIHLLAVRAVSAKFLARQTRSSIEDCTALARKYGAENRINPEKFDLKDKAYRELDVWKFPYPSQEERQEAIENAISAFDRMRISRTDKLWQMLLPKEERGKGKCLSRLNLRTGPIKKSQTPRIQVQNSDENGKDGDTTGPETDRVSGNALTPKAQPTSAPWSGANAQKKRVGNSAAKQSTTKGKNTTNSTLTGRVTKKPERKPVPKPDGKFKSAEFVHDSDEDDTDMVDVSASEQPLSEKTKPQPKVSPKPVESSTPRESSHVPTPKIDQPERPASKAEPSPPNPPKPTTSSKRPPSSRPPAQKSPQKPSPLGSSPPTNASDLQSRSRSSSQNNSSSSSSSPLITQISKPNKATGTSNVKKQMKTNGVVKATPALNPLKRKAELDRPSATPAQGRTTGDLEHKRRRAVSTSSGSTGSASPPLSREILLQQLREKSQRFKHYYAKYRSLHDTMAAHPDPPRAELEKLRRQHFRLQQMKEEIWDEDRRLREGL</sequence>
<evidence type="ECO:0000313" key="3">
    <source>
        <dbReference type="Proteomes" id="UP000231358"/>
    </source>
</evidence>
<feature type="compositionally biased region" description="Low complexity" evidence="1">
    <location>
        <begin position="643"/>
        <end position="660"/>
    </location>
</feature>
<dbReference type="AlphaFoldDB" id="A0A2G7EM04"/>
<feature type="region of interest" description="Disordered" evidence="1">
    <location>
        <begin position="423"/>
        <end position="742"/>
    </location>
</feature>
<feature type="region of interest" description="Disordered" evidence="1">
    <location>
        <begin position="160"/>
        <end position="179"/>
    </location>
</feature>
<proteinExistence type="predicted"/>
<feature type="region of interest" description="Disordered" evidence="1">
    <location>
        <begin position="274"/>
        <end position="305"/>
    </location>
</feature>
<dbReference type="PANTHER" id="PTHR36721:SF1">
    <property type="entry name" value="OS04G0446401 PROTEIN"/>
    <property type="match status" value="1"/>
</dbReference>
<feature type="compositionally biased region" description="Low complexity" evidence="1">
    <location>
        <begin position="608"/>
        <end position="630"/>
    </location>
</feature>
<dbReference type="GO" id="GO:0016567">
    <property type="term" value="P:protein ubiquitination"/>
    <property type="evidence" value="ECO:0007669"/>
    <property type="project" value="UniProtKB-UniPathway"/>
</dbReference>
<feature type="compositionally biased region" description="Basic and acidic residues" evidence="1">
    <location>
        <begin position="449"/>
        <end position="463"/>
    </location>
</feature>
<comment type="caution">
    <text evidence="2">The sequence shown here is derived from an EMBL/GenBank/DDBJ whole genome shotgun (WGS) entry which is preliminary data.</text>
</comment>
<protein>
    <submittedName>
        <fullName evidence="2">Uncharacterized protein</fullName>
    </submittedName>
</protein>
<evidence type="ECO:0000256" key="1">
    <source>
        <dbReference type="SAM" id="MobiDB-lite"/>
    </source>
</evidence>
<feature type="compositionally biased region" description="Polar residues" evidence="1">
    <location>
        <begin position="436"/>
        <end position="448"/>
    </location>
</feature>
<dbReference type="Proteomes" id="UP000231358">
    <property type="component" value="Unassembled WGS sequence"/>
</dbReference>
<accession>A0A2G7EM04</accession>